<evidence type="ECO:0000313" key="1">
    <source>
        <dbReference type="EMBL" id="OQV25947.1"/>
    </source>
</evidence>
<reference evidence="2" key="1">
    <citation type="submission" date="2017-01" db="EMBL/GenBank/DDBJ databases">
        <title>Comparative genomics of anhydrobiosis in the tardigrade Hypsibius dujardini.</title>
        <authorList>
            <person name="Yoshida Y."/>
            <person name="Koutsovoulos G."/>
            <person name="Laetsch D."/>
            <person name="Stevens L."/>
            <person name="Kumar S."/>
            <person name="Horikawa D."/>
            <person name="Ishino K."/>
            <person name="Komine S."/>
            <person name="Tomita M."/>
            <person name="Blaxter M."/>
            <person name="Arakawa K."/>
        </authorList>
    </citation>
    <scope>NUCLEOTIDE SEQUENCE [LARGE SCALE GENOMIC DNA]</scope>
    <source>
        <strain evidence="2">Z151</strain>
    </source>
</reference>
<dbReference type="AlphaFoldDB" id="A0A1W0XEQ8"/>
<comment type="caution">
    <text evidence="1">The sequence shown here is derived from an EMBL/GenBank/DDBJ whole genome shotgun (WGS) entry which is preliminary data.</text>
</comment>
<accession>A0A1W0XEQ8</accession>
<evidence type="ECO:0000313" key="2">
    <source>
        <dbReference type="Proteomes" id="UP000192578"/>
    </source>
</evidence>
<protein>
    <submittedName>
        <fullName evidence="1">Uncharacterized protein</fullName>
    </submittedName>
</protein>
<dbReference type="Proteomes" id="UP000192578">
    <property type="component" value="Unassembled WGS sequence"/>
</dbReference>
<name>A0A1W0XEQ8_HYPEX</name>
<proteinExistence type="predicted"/>
<organism evidence="1 2">
    <name type="scientific">Hypsibius exemplaris</name>
    <name type="common">Freshwater tardigrade</name>
    <dbReference type="NCBI Taxonomy" id="2072580"/>
    <lineage>
        <taxon>Eukaryota</taxon>
        <taxon>Metazoa</taxon>
        <taxon>Ecdysozoa</taxon>
        <taxon>Tardigrada</taxon>
        <taxon>Eutardigrada</taxon>
        <taxon>Parachela</taxon>
        <taxon>Hypsibioidea</taxon>
        <taxon>Hypsibiidae</taxon>
        <taxon>Hypsibius</taxon>
    </lineage>
</organism>
<sequence>MWSSSESIISSALLFGGYEQRTAAAPADLSIIIMHLPKYGSILHCPYDDHLFRVAGLVCGQRAGVMKSMRRTSYSRTEGGPYVLIFKVQVKYKHTPPAKGAFVV</sequence>
<keyword evidence="2" id="KW-1185">Reference proteome</keyword>
<dbReference type="EMBL" id="MTYJ01000001">
    <property type="protein sequence ID" value="OQV25947.1"/>
    <property type="molecule type" value="Genomic_DNA"/>
</dbReference>
<gene>
    <name evidence="1" type="ORF">BV898_00089</name>
</gene>